<proteinExistence type="inferred from homology"/>
<evidence type="ECO:0000259" key="6">
    <source>
        <dbReference type="Pfam" id="PF08281"/>
    </source>
</evidence>
<dbReference type="RefSeq" id="WP_038491807.1">
    <property type="nucleotide sequence ID" value="NZ_BCTH01000078.1"/>
</dbReference>
<sequence>MFGLLGKTTETPRTKAGRDESADLRLIGQIVDGDRRAFETLYRAYFSRLTRFLDRMTHNTAMIEEIVNDAMLVVWRRADTFDGSCKLSTWIFAIAYRTALKAIKHRDEPVDADPDLLYGDETFEPEAGFSQQQLQDRVAQALDVLPMEQRMVVNLTYYHGMGYEEISGIMECPLNTVKTRMFHARRRLKNLLADDAE</sequence>
<dbReference type="OrthoDB" id="9780326at2"/>
<dbReference type="InterPro" id="IPR013324">
    <property type="entry name" value="RNA_pol_sigma_r3/r4-like"/>
</dbReference>
<dbReference type="EMBL" id="HG322949">
    <property type="protein sequence ID" value="CDG82868.1"/>
    <property type="molecule type" value="Genomic_DNA"/>
</dbReference>
<dbReference type="PANTHER" id="PTHR43133:SF32">
    <property type="entry name" value="BLR3042 PROTEIN"/>
    <property type="match status" value="1"/>
</dbReference>
<keyword evidence="4" id="KW-0804">Transcription</keyword>
<keyword evidence="3" id="KW-0731">Sigma factor</keyword>
<dbReference type="Gene3D" id="1.10.10.10">
    <property type="entry name" value="Winged helix-like DNA-binding domain superfamily/Winged helix DNA-binding domain"/>
    <property type="match status" value="1"/>
</dbReference>
<evidence type="ECO:0000256" key="4">
    <source>
        <dbReference type="ARBA" id="ARBA00023163"/>
    </source>
</evidence>
<dbReference type="InterPro" id="IPR014284">
    <property type="entry name" value="RNA_pol_sigma-70_dom"/>
</dbReference>
<dbReference type="InterPro" id="IPR013325">
    <property type="entry name" value="RNA_pol_sigma_r2"/>
</dbReference>
<protein>
    <submittedName>
        <fullName evidence="7">RNA polymerase sigma factor, sigma-70 family protein</fullName>
    </submittedName>
</protein>
<dbReference type="InterPro" id="IPR036388">
    <property type="entry name" value="WH-like_DNA-bd_sf"/>
</dbReference>
<dbReference type="GO" id="GO:0016987">
    <property type="term" value="F:sigma factor activity"/>
    <property type="evidence" value="ECO:0007669"/>
    <property type="project" value="UniProtKB-KW"/>
</dbReference>
<feature type="domain" description="RNA polymerase sigma-70 region 2" evidence="5">
    <location>
        <begin position="41"/>
        <end position="106"/>
    </location>
</feature>
<name>W0V692_9BURK</name>
<dbReference type="HOGENOM" id="CLU_047691_3_0_4"/>
<dbReference type="AlphaFoldDB" id="W0V692"/>
<keyword evidence="8" id="KW-1185">Reference proteome</keyword>
<accession>W0V692</accession>
<gene>
    <name evidence="7" type="ORF">GJA_2233</name>
</gene>
<evidence type="ECO:0000259" key="5">
    <source>
        <dbReference type="Pfam" id="PF04542"/>
    </source>
</evidence>
<dbReference type="KEGG" id="jag:GJA_2233"/>
<evidence type="ECO:0000256" key="3">
    <source>
        <dbReference type="ARBA" id="ARBA00023082"/>
    </source>
</evidence>
<comment type="similarity">
    <text evidence="1">Belongs to the sigma-70 factor family. ECF subfamily.</text>
</comment>
<dbReference type="InterPro" id="IPR007627">
    <property type="entry name" value="RNA_pol_sigma70_r2"/>
</dbReference>
<dbReference type="NCBIfam" id="TIGR02937">
    <property type="entry name" value="sigma70-ECF"/>
    <property type="match status" value="1"/>
</dbReference>
<dbReference type="SUPFAM" id="SSF88946">
    <property type="entry name" value="Sigma2 domain of RNA polymerase sigma factors"/>
    <property type="match status" value="1"/>
</dbReference>
<dbReference type="PANTHER" id="PTHR43133">
    <property type="entry name" value="RNA POLYMERASE ECF-TYPE SIGMA FACTO"/>
    <property type="match status" value="1"/>
</dbReference>
<dbReference type="STRING" id="1349767.GJA_2233"/>
<dbReference type="Proteomes" id="UP000027604">
    <property type="component" value="Chromosome I"/>
</dbReference>
<dbReference type="eggNOG" id="COG1595">
    <property type="taxonomic scope" value="Bacteria"/>
</dbReference>
<evidence type="ECO:0000256" key="1">
    <source>
        <dbReference type="ARBA" id="ARBA00010641"/>
    </source>
</evidence>
<evidence type="ECO:0000313" key="7">
    <source>
        <dbReference type="EMBL" id="CDG82868.1"/>
    </source>
</evidence>
<dbReference type="CDD" id="cd06171">
    <property type="entry name" value="Sigma70_r4"/>
    <property type="match status" value="1"/>
</dbReference>
<dbReference type="SUPFAM" id="SSF88659">
    <property type="entry name" value="Sigma3 and sigma4 domains of RNA polymerase sigma factors"/>
    <property type="match status" value="1"/>
</dbReference>
<organism evidence="7 8">
    <name type="scientific">Janthinobacterium agaricidamnosum NBRC 102515 = DSM 9628</name>
    <dbReference type="NCBI Taxonomy" id="1349767"/>
    <lineage>
        <taxon>Bacteria</taxon>
        <taxon>Pseudomonadati</taxon>
        <taxon>Pseudomonadota</taxon>
        <taxon>Betaproteobacteria</taxon>
        <taxon>Burkholderiales</taxon>
        <taxon>Oxalobacteraceae</taxon>
        <taxon>Janthinobacterium</taxon>
    </lineage>
</organism>
<dbReference type="GO" id="GO:0003677">
    <property type="term" value="F:DNA binding"/>
    <property type="evidence" value="ECO:0007669"/>
    <property type="project" value="InterPro"/>
</dbReference>
<dbReference type="Gene3D" id="1.10.1740.10">
    <property type="match status" value="1"/>
</dbReference>
<dbReference type="InterPro" id="IPR013249">
    <property type="entry name" value="RNA_pol_sigma70_r4_t2"/>
</dbReference>
<dbReference type="Pfam" id="PF04542">
    <property type="entry name" value="Sigma70_r2"/>
    <property type="match status" value="1"/>
</dbReference>
<dbReference type="GO" id="GO:0006352">
    <property type="term" value="P:DNA-templated transcription initiation"/>
    <property type="evidence" value="ECO:0007669"/>
    <property type="project" value="InterPro"/>
</dbReference>
<evidence type="ECO:0000313" key="8">
    <source>
        <dbReference type="Proteomes" id="UP000027604"/>
    </source>
</evidence>
<keyword evidence="2" id="KW-0805">Transcription regulation</keyword>
<evidence type="ECO:0000256" key="2">
    <source>
        <dbReference type="ARBA" id="ARBA00023015"/>
    </source>
</evidence>
<dbReference type="PATRIC" id="fig|1349767.4.peg.3985"/>
<reference evidence="7 8" key="1">
    <citation type="journal article" date="2015" name="Genome Announc.">
        <title>Genome Sequence of Mushroom Soft-Rot Pathogen Janthinobacterium agaricidamnosum.</title>
        <authorList>
            <person name="Graupner K."/>
            <person name="Lackner G."/>
            <person name="Hertweck C."/>
        </authorList>
    </citation>
    <scope>NUCLEOTIDE SEQUENCE [LARGE SCALE GENOMIC DNA]</scope>
    <source>
        <strain evidence="8">NBRC 102515 / DSM 9628</strain>
    </source>
</reference>
<feature type="domain" description="RNA polymerase sigma factor 70 region 4 type 2" evidence="6">
    <location>
        <begin position="136"/>
        <end position="188"/>
    </location>
</feature>
<dbReference type="InterPro" id="IPR039425">
    <property type="entry name" value="RNA_pol_sigma-70-like"/>
</dbReference>
<dbReference type="Pfam" id="PF08281">
    <property type="entry name" value="Sigma70_r4_2"/>
    <property type="match status" value="1"/>
</dbReference>